<keyword evidence="2" id="KW-1185">Reference proteome</keyword>
<evidence type="ECO:0000313" key="1">
    <source>
        <dbReference type="EMBL" id="KAH6930719.1"/>
    </source>
</evidence>
<proteinExistence type="predicted"/>
<gene>
    <name evidence="1" type="ORF">HPB50_017863</name>
</gene>
<name>A0ACB7S9X4_HYAAI</name>
<protein>
    <submittedName>
        <fullName evidence="1">Uncharacterized protein</fullName>
    </submittedName>
</protein>
<evidence type="ECO:0000313" key="2">
    <source>
        <dbReference type="Proteomes" id="UP000821845"/>
    </source>
</evidence>
<reference evidence="1" key="1">
    <citation type="submission" date="2020-05" db="EMBL/GenBank/DDBJ databases">
        <title>Large-scale comparative analyses of tick genomes elucidate their genetic diversity and vector capacities.</title>
        <authorList>
            <person name="Jia N."/>
            <person name="Wang J."/>
            <person name="Shi W."/>
            <person name="Du L."/>
            <person name="Sun Y."/>
            <person name="Zhan W."/>
            <person name="Jiang J."/>
            <person name="Wang Q."/>
            <person name="Zhang B."/>
            <person name="Ji P."/>
            <person name="Sakyi L.B."/>
            <person name="Cui X."/>
            <person name="Yuan T."/>
            <person name="Jiang B."/>
            <person name="Yang W."/>
            <person name="Lam T.T.-Y."/>
            <person name="Chang Q."/>
            <person name="Ding S."/>
            <person name="Wang X."/>
            <person name="Zhu J."/>
            <person name="Ruan X."/>
            <person name="Zhao L."/>
            <person name="Wei J."/>
            <person name="Que T."/>
            <person name="Du C."/>
            <person name="Cheng J."/>
            <person name="Dai P."/>
            <person name="Han X."/>
            <person name="Huang E."/>
            <person name="Gao Y."/>
            <person name="Liu J."/>
            <person name="Shao H."/>
            <person name="Ye R."/>
            <person name="Li L."/>
            <person name="Wei W."/>
            <person name="Wang X."/>
            <person name="Wang C."/>
            <person name="Yang T."/>
            <person name="Huo Q."/>
            <person name="Li W."/>
            <person name="Guo W."/>
            <person name="Chen H."/>
            <person name="Zhou L."/>
            <person name="Ni X."/>
            <person name="Tian J."/>
            <person name="Zhou Y."/>
            <person name="Sheng Y."/>
            <person name="Liu T."/>
            <person name="Pan Y."/>
            <person name="Xia L."/>
            <person name="Li J."/>
            <person name="Zhao F."/>
            <person name="Cao W."/>
        </authorList>
    </citation>
    <scope>NUCLEOTIDE SEQUENCE</scope>
    <source>
        <strain evidence="1">Hyas-2018</strain>
    </source>
</reference>
<sequence>MSDDDILACFRLILRSTYRVASCVPDWLGQHPLHSMAASNATQPADETTDLDTHSVDSFDPLPPPDLVCGVCRGVYQNPVECPCRHIFCHWCIRTWLDQTDPPGP</sequence>
<comment type="caution">
    <text evidence="1">The sequence shown here is derived from an EMBL/GenBank/DDBJ whole genome shotgun (WGS) entry which is preliminary data.</text>
</comment>
<dbReference type="Proteomes" id="UP000821845">
    <property type="component" value="Chromosome 5"/>
</dbReference>
<dbReference type="EMBL" id="CM023485">
    <property type="protein sequence ID" value="KAH6930719.1"/>
    <property type="molecule type" value="Genomic_DNA"/>
</dbReference>
<accession>A0ACB7S9X4</accession>
<organism evidence="1 2">
    <name type="scientific">Hyalomma asiaticum</name>
    <name type="common">Tick</name>
    <dbReference type="NCBI Taxonomy" id="266040"/>
    <lineage>
        <taxon>Eukaryota</taxon>
        <taxon>Metazoa</taxon>
        <taxon>Ecdysozoa</taxon>
        <taxon>Arthropoda</taxon>
        <taxon>Chelicerata</taxon>
        <taxon>Arachnida</taxon>
        <taxon>Acari</taxon>
        <taxon>Parasitiformes</taxon>
        <taxon>Ixodida</taxon>
        <taxon>Ixodoidea</taxon>
        <taxon>Ixodidae</taxon>
        <taxon>Hyalomminae</taxon>
        <taxon>Hyalomma</taxon>
    </lineage>
</organism>